<dbReference type="Proteomes" id="UP001163321">
    <property type="component" value="Chromosome 12"/>
</dbReference>
<gene>
    <name evidence="1" type="ORF">PsorP6_011629</name>
</gene>
<accession>A0ACC0WJP1</accession>
<proteinExistence type="predicted"/>
<organism evidence="1 2">
    <name type="scientific">Peronosclerospora sorghi</name>
    <dbReference type="NCBI Taxonomy" id="230839"/>
    <lineage>
        <taxon>Eukaryota</taxon>
        <taxon>Sar</taxon>
        <taxon>Stramenopiles</taxon>
        <taxon>Oomycota</taxon>
        <taxon>Peronosporomycetes</taxon>
        <taxon>Peronosporales</taxon>
        <taxon>Peronosporaceae</taxon>
        <taxon>Peronosclerospora</taxon>
    </lineage>
</organism>
<keyword evidence="2" id="KW-1185">Reference proteome</keyword>
<comment type="caution">
    <text evidence="1">The sequence shown here is derived from an EMBL/GenBank/DDBJ whole genome shotgun (WGS) entry which is preliminary data.</text>
</comment>
<evidence type="ECO:0000313" key="2">
    <source>
        <dbReference type="Proteomes" id="UP001163321"/>
    </source>
</evidence>
<reference evidence="1 2" key="1">
    <citation type="journal article" date="2022" name="bioRxiv">
        <title>The genome of the oomycete Peronosclerospora sorghi, a cosmopolitan pathogen of maize and sorghum, is inflated with dispersed pseudogenes.</title>
        <authorList>
            <person name="Fletcher K."/>
            <person name="Martin F."/>
            <person name="Isakeit T."/>
            <person name="Cavanaugh K."/>
            <person name="Magill C."/>
            <person name="Michelmore R."/>
        </authorList>
    </citation>
    <scope>NUCLEOTIDE SEQUENCE [LARGE SCALE GENOMIC DNA]</scope>
    <source>
        <strain evidence="1">P6</strain>
    </source>
</reference>
<protein>
    <submittedName>
        <fullName evidence="1">Uncharacterized protein</fullName>
    </submittedName>
</protein>
<dbReference type="EMBL" id="CM047591">
    <property type="protein sequence ID" value="KAI9918521.1"/>
    <property type="molecule type" value="Genomic_DNA"/>
</dbReference>
<sequence>MEHILLIQFHAQLVILDATFGHPSFATSSGELFQQTAHKRHSEPLIRSNIMATSAKITEYTLLCPCAPPAFLLEAFCCINQISPLASGTRSRTHLVHRRRSLLVALLAEPLLLASTQTISVLYELELSVAPAL</sequence>
<name>A0ACC0WJP1_9STRA</name>
<evidence type="ECO:0000313" key="1">
    <source>
        <dbReference type="EMBL" id="KAI9918521.1"/>
    </source>
</evidence>